<feature type="compositionally biased region" description="Low complexity" evidence="1">
    <location>
        <begin position="413"/>
        <end position="422"/>
    </location>
</feature>
<dbReference type="Pfam" id="PF00009">
    <property type="entry name" value="GTP_EFTU"/>
    <property type="match status" value="1"/>
</dbReference>
<evidence type="ECO:0000256" key="1">
    <source>
        <dbReference type="SAM" id="MobiDB-lite"/>
    </source>
</evidence>
<dbReference type="InterPro" id="IPR049394">
    <property type="entry name" value="eEFSec_C"/>
</dbReference>
<dbReference type="Pfam" id="PF21131">
    <property type="entry name" value="eEFSec_4th"/>
    <property type="match status" value="1"/>
</dbReference>
<dbReference type="GO" id="GO:0003924">
    <property type="term" value="F:GTPase activity"/>
    <property type="evidence" value="ECO:0007669"/>
    <property type="project" value="InterPro"/>
</dbReference>
<dbReference type="InterPro" id="IPR000795">
    <property type="entry name" value="T_Tr_GTP-bd_dom"/>
</dbReference>
<name>A0AAD3HJN7_9CHLO</name>
<dbReference type="InterPro" id="IPR050055">
    <property type="entry name" value="EF-Tu_GTPase"/>
</dbReference>
<feature type="compositionally biased region" description="Basic and acidic residues" evidence="1">
    <location>
        <begin position="426"/>
        <end position="440"/>
    </location>
</feature>
<reference evidence="3 4" key="1">
    <citation type="journal article" date="2021" name="Sci. Rep.">
        <title>Genome sequencing of the multicellular alga Astrephomene provides insights into convergent evolution of germ-soma differentiation.</title>
        <authorList>
            <person name="Yamashita S."/>
            <person name="Yamamoto K."/>
            <person name="Matsuzaki R."/>
            <person name="Suzuki S."/>
            <person name="Yamaguchi H."/>
            <person name="Hirooka S."/>
            <person name="Minakuchi Y."/>
            <person name="Miyagishima S."/>
            <person name="Kawachi M."/>
            <person name="Toyoda A."/>
            <person name="Nozaki H."/>
        </authorList>
    </citation>
    <scope>NUCLEOTIDE SEQUENCE [LARGE SCALE GENOMIC DNA]</scope>
    <source>
        <strain evidence="3 4">NIES-4017</strain>
    </source>
</reference>
<evidence type="ECO:0000313" key="4">
    <source>
        <dbReference type="Proteomes" id="UP001054857"/>
    </source>
</evidence>
<sequence>MAEEERSKRVLNVNVGVLGHVDSGKTSLVAALSAQLSTAALDKHPQSKERGITLDLGFSAFTVPLPPHLAHLPYDELQVTLVDCPGHASLIRTIISGAQIIDMALLVVDVTKGMQTQTAECLVVAEVATSRLLVALNKVDLLQPPEERPRAMRRATKRLGQTFALTKFAGASMLPVAAKPGSPPDAAPLGVEQLRAALVALVAPTPRPWDGPLLLAVDHCFPMRGVGTVMTGTVLQVRPVKSIQVFRRPVSRAQAGERVGVCVTQLDAGLMERGLACAPGTVPSFRGAIAAVEKIRFYAGRVPSRSKFHVTVGHSTLMAHLTFFGTPDGNGLPPAAALAAMMGNLAAMTTPAAVGEPTHGSAGAGAAGTVLGLMFDFDRDYICQEELYGLEGRPLADAADAVAAGGGGAAVTAGQSGGAQASDLDTVERPDTEGEQERPGRHFGPQWVLLRFDQAVTAPRNALVIGSKFDAGVHGEACRLAFYGRLVALLDPTCPDRLARLRVFKAKMRAGVLERLQPDGCGGIVSQLIKKESDVAAFVGLKVTTGRGEEGIIEGSFGKSGKLKVHFPGGLAPEGRSTADNVVILRCKRYLFDPGADYVARQ</sequence>
<accession>A0AAD3HJN7</accession>
<dbReference type="Gene3D" id="3.40.50.300">
    <property type="entry name" value="P-loop containing nucleotide triphosphate hydrolases"/>
    <property type="match status" value="1"/>
</dbReference>
<dbReference type="PROSITE" id="PS51722">
    <property type="entry name" value="G_TR_2"/>
    <property type="match status" value="1"/>
</dbReference>
<dbReference type="GO" id="GO:0001514">
    <property type="term" value="P:selenocysteine incorporation"/>
    <property type="evidence" value="ECO:0007669"/>
    <property type="project" value="TreeGrafter"/>
</dbReference>
<dbReference type="GO" id="GO:0005525">
    <property type="term" value="F:GTP binding"/>
    <property type="evidence" value="ECO:0007669"/>
    <property type="project" value="InterPro"/>
</dbReference>
<dbReference type="Pfam" id="PF21208">
    <property type="entry name" value="euk_SelB_III"/>
    <property type="match status" value="2"/>
</dbReference>
<proteinExistence type="predicted"/>
<dbReference type="CDD" id="cd01889">
    <property type="entry name" value="SelB_euk"/>
    <property type="match status" value="1"/>
</dbReference>
<protein>
    <recommendedName>
        <fullName evidence="2">Tr-type G domain-containing protein</fullName>
    </recommendedName>
</protein>
<evidence type="ECO:0000313" key="3">
    <source>
        <dbReference type="EMBL" id="GFR43158.1"/>
    </source>
</evidence>
<dbReference type="Proteomes" id="UP001054857">
    <property type="component" value="Unassembled WGS sequence"/>
</dbReference>
<dbReference type="AlphaFoldDB" id="A0AAD3HJN7"/>
<dbReference type="EMBL" id="BMAR01000005">
    <property type="protein sequence ID" value="GFR43158.1"/>
    <property type="molecule type" value="Genomic_DNA"/>
</dbReference>
<dbReference type="CDD" id="cd04094">
    <property type="entry name" value="eSelB_III"/>
    <property type="match status" value="1"/>
</dbReference>
<dbReference type="PANTHER" id="PTHR43721">
    <property type="entry name" value="ELONGATION FACTOR TU-RELATED"/>
    <property type="match status" value="1"/>
</dbReference>
<gene>
    <name evidence="3" type="ORF">Agub_g4205</name>
</gene>
<organism evidence="3 4">
    <name type="scientific">Astrephomene gubernaculifera</name>
    <dbReference type="NCBI Taxonomy" id="47775"/>
    <lineage>
        <taxon>Eukaryota</taxon>
        <taxon>Viridiplantae</taxon>
        <taxon>Chlorophyta</taxon>
        <taxon>core chlorophytes</taxon>
        <taxon>Chlorophyceae</taxon>
        <taxon>CS clade</taxon>
        <taxon>Chlamydomonadales</taxon>
        <taxon>Astrephomenaceae</taxon>
        <taxon>Astrephomene</taxon>
    </lineage>
</organism>
<dbReference type="GO" id="GO:0003746">
    <property type="term" value="F:translation elongation factor activity"/>
    <property type="evidence" value="ECO:0007669"/>
    <property type="project" value="TreeGrafter"/>
</dbReference>
<dbReference type="InterPro" id="IPR049393">
    <property type="entry name" value="eEFSec_III"/>
</dbReference>
<dbReference type="NCBIfam" id="TIGR00231">
    <property type="entry name" value="small_GTP"/>
    <property type="match status" value="1"/>
</dbReference>
<dbReference type="InterPro" id="IPR009000">
    <property type="entry name" value="Transl_B-barrel_sf"/>
</dbReference>
<dbReference type="PANTHER" id="PTHR43721:SF11">
    <property type="entry name" value="SELENOCYSTEINE-SPECIFIC ELONGATION FACTOR"/>
    <property type="match status" value="1"/>
</dbReference>
<keyword evidence="4" id="KW-1185">Reference proteome</keyword>
<dbReference type="Gene3D" id="2.40.30.10">
    <property type="entry name" value="Translation factors"/>
    <property type="match status" value="1"/>
</dbReference>
<dbReference type="InterPro" id="IPR027417">
    <property type="entry name" value="P-loop_NTPase"/>
</dbReference>
<evidence type="ECO:0000259" key="2">
    <source>
        <dbReference type="PROSITE" id="PS51722"/>
    </source>
</evidence>
<dbReference type="PRINTS" id="PR00315">
    <property type="entry name" value="ELONGATNFCT"/>
</dbReference>
<dbReference type="InterPro" id="IPR005225">
    <property type="entry name" value="Small_GTP-bd"/>
</dbReference>
<comment type="caution">
    <text evidence="3">The sequence shown here is derived from an EMBL/GenBank/DDBJ whole genome shotgun (WGS) entry which is preliminary data.</text>
</comment>
<dbReference type="FunFam" id="3.40.50.300:FF:000900">
    <property type="entry name" value="Eukaryotic elongation factor, selenocysteine-tRNA-specific"/>
    <property type="match status" value="1"/>
</dbReference>
<feature type="region of interest" description="Disordered" evidence="1">
    <location>
        <begin position="413"/>
        <end position="440"/>
    </location>
</feature>
<dbReference type="SUPFAM" id="SSF52540">
    <property type="entry name" value="P-loop containing nucleoside triphosphate hydrolases"/>
    <property type="match status" value="1"/>
</dbReference>
<feature type="domain" description="Tr-type G" evidence="2">
    <location>
        <begin position="10"/>
        <end position="207"/>
    </location>
</feature>
<dbReference type="SUPFAM" id="SSF50447">
    <property type="entry name" value="Translation proteins"/>
    <property type="match status" value="1"/>
</dbReference>